<organism evidence="1 2">
    <name type="scientific">Leptospira vanthielii serovar Holland str. Waz Holland = ATCC 700522</name>
    <dbReference type="NCBI Taxonomy" id="1218591"/>
    <lineage>
        <taxon>Bacteria</taxon>
        <taxon>Pseudomonadati</taxon>
        <taxon>Spirochaetota</taxon>
        <taxon>Spirochaetia</taxon>
        <taxon>Leptospirales</taxon>
        <taxon>Leptospiraceae</taxon>
        <taxon>Leptospira</taxon>
    </lineage>
</organism>
<dbReference type="EMBL" id="AOGY02000087">
    <property type="protein sequence ID" value="EMY67769.1"/>
    <property type="molecule type" value="Genomic_DNA"/>
</dbReference>
<evidence type="ECO:0000313" key="2">
    <source>
        <dbReference type="Proteomes" id="UP000012227"/>
    </source>
</evidence>
<gene>
    <name evidence="1" type="ORF">LEP1GSC199_0673</name>
</gene>
<accession>N1VV08</accession>
<feature type="non-terminal residue" evidence="1">
    <location>
        <position position="1"/>
    </location>
</feature>
<protein>
    <submittedName>
        <fullName evidence="1">Uncharacterized protein</fullName>
    </submittedName>
</protein>
<dbReference type="Proteomes" id="UP000012227">
    <property type="component" value="Unassembled WGS sequence"/>
</dbReference>
<proteinExistence type="predicted"/>
<sequence>LNDIFESNENDNLTNFQWKLLLKTFKNLSFKGRNHPSEIAILTHLLYSSLFYSHKKIKSNEKEYFNYNRKIYYSSFINNTLSDLNQACSSVIKFPSLSQFIFSLNKIPLQNQEKTLILISRYVAYTFFRFGLNYYKRSFELYNYILSSGRTNNEFINESNFNELTFLLSHNLQIYLYIIKKFLPGEIGIQSGIGSNIFRFYLYNIKSETQLDSKGATEIYSAIYTQRRGGIKLDFTNESLHKTFSSDKYISLFDLSINETIKIPKNFISIESKQILGKSI</sequence>
<evidence type="ECO:0000313" key="1">
    <source>
        <dbReference type="EMBL" id="EMY67769.1"/>
    </source>
</evidence>
<dbReference type="RefSeq" id="WP_002992153.1">
    <property type="nucleotide sequence ID" value="NZ_AOGY02000087.1"/>
</dbReference>
<name>N1VV08_9LEPT</name>
<reference evidence="1 2" key="1">
    <citation type="submission" date="2013-03" db="EMBL/GenBank/DDBJ databases">
        <authorList>
            <person name="Harkins D.M."/>
            <person name="Durkin A.S."/>
            <person name="Brinkac L.M."/>
            <person name="Haft D.H."/>
            <person name="Selengut J.D."/>
            <person name="Sanka R."/>
            <person name="DePew J."/>
            <person name="Purushe J."/>
            <person name="Galloway R.L."/>
            <person name="Vinetz J.M."/>
            <person name="Sutton G.G."/>
            <person name="Nierman W.C."/>
            <person name="Fouts D.E."/>
        </authorList>
    </citation>
    <scope>NUCLEOTIDE SEQUENCE [LARGE SCALE GENOMIC DNA]</scope>
    <source>
        <strain evidence="1 2">Waz Holland</strain>
    </source>
</reference>
<dbReference type="AlphaFoldDB" id="N1VV08"/>
<comment type="caution">
    <text evidence="1">The sequence shown here is derived from an EMBL/GenBank/DDBJ whole genome shotgun (WGS) entry which is preliminary data.</text>
</comment>